<keyword evidence="5 10" id="KW-0145">Chemotaxis</keyword>
<evidence type="ECO:0000256" key="5">
    <source>
        <dbReference type="ARBA" id="ARBA00022500"/>
    </source>
</evidence>
<comment type="caution">
    <text evidence="11">The sequence shown here is derived from an EMBL/GenBank/DDBJ whole genome shotgun (WGS) entry which is preliminary data.</text>
</comment>
<evidence type="ECO:0000256" key="2">
    <source>
        <dbReference type="ARBA" id="ARBA00004162"/>
    </source>
</evidence>
<dbReference type="EMBL" id="RAYQ01000002">
    <property type="protein sequence ID" value="RKI93654.1"/>
    <property type="molecule type" value="Genomic_DNA"/>
</dbReference>
<name>A0A3A9ARK5_9FIRM</name>
<comment type="subcellular location">
    <subcellularLocation>
        <location evidence="2">Cell membrane</location>
        <topology evidence="2">Single-pass membrane protein</topology>
    </subcellularLocation>
</comment>
<evidence type="ECO:0000313" key="12">
    <source>
        <dbReference type="Proteomes" id="UP000280696"/>
    </source>
</evidence>
<dbReference type="Proteomes" id="UP000280696">
    <property type="component" value="Unassembled WGS sequence"/>
</dbReference>
<keyword evidence="9 10" id="KW-0472">Membrane</keyword>
<dbReference type="GO" id="GO:0006935">
    <property type="term" value="P:chemotaxis"/>
    <property type="evidence" value="ECO:0007669"/>
    <property type="project" value="UniProtKB-KW"/>
</dbReference>
<comment type="similarity">
    <text evidence="3 10">Belongs to the FliL family.</text>
</comment>
<dbReference type="GO" id="GO:0009425">
    <property type="term" value="C:bacterial-type flagellum basal body"/>
    <property type="evidence" value="ECO:0007669"/>
    <property type="project" value="InterPro"/>
</dbReference>
<reference evidence="11 12" key="1">
    <citation type="submission" date="2018-09" db="EMBL/GenBank/DDBJ databases">
        <title>Murine metabolic-syndrome-specific gut microbial biobank.</title>
        <authorList>
            <person name="Liu C."/>
        </authorList>
    </citation>
    <scope>NUCLEOTIDE SEQUENCE [LARGE SCALE GENOMIC DNA]</scope>
    <source>
        <strain evidence="11 12">0.1xD8-82</strain>
    </source>
</reference>
<dbReference type="OrthoDB" id="9791554at2"/>
<evidence type="ECO:0000256" key="7">
    <source>
        <dbReference type="ARBA" id="ARBA00022779"/>
    </source>
</evidence>
<dbReference type="Pfam" id="PF03748">
    <property type="entry name" value="FliL"/>
    <property type="match status" value="1"/>
</dbReference>
<evidence type="ECO:0000256" key="10">
    <source>
        <dbReference type="RuleBase" id="RU364125"/>
    </source>
</evidence>
<sequence>MKRNLISILILALLIVNIVLTAIMMFSVTSTNKKTAELVSDVAAAISLDISSSFTGGGAAAAVPLEDTVTYTISDLQIPMKRAEGDDKDHYGVITVTLSMNSQHEDYKTYGEGDLSGREDLIRGQIFELVGKYTMDEAKTNSEQLKTEILGRVQELFGSDFIFDVTLVALYQ</sequence>
<keyword evidence="11" id="KW-0282">Flagellum</keyword>
<evidence type="ECO:0000256" key="8">
    <source>
        <dbReference type="ARBA" id="ARBA00022989"/>
    </source>
</evidence>
<keyword evidence="11" id="KW-0966">Cell projection</keyword>
<protein>
    <recommendedName>
        <fullName evidence="10">Flagellar protein FliL</fullName>
    </recommendedName>
</protein>
<dbReference type="RefSeq" id="WP_120466598.1">
    <property type="nucleotide sequence ID" value="NZ_CATAJS010000007.1"/>
</dbReference>
<dbReference type="GO" id="GO:0005886">
    <property type="term" value="C:plasma membrane"/>
    <property type="evidence" value="ECO:0007669"/>
    <property type="project" value="UniProtKB-SubCell"/>
</dbReference>
<keyword evidence="4 10" id="KW-1003">Cell membrane</keyword>
<comment type="function">
    <text evidence="1 10">Controls the rotational direction of flagella during chemotaxis.</text>
</comment>
<evidence type="ECO:0000256" key="3">
    <source>
        <dbReference type="ARBA" id="ARBA00008281"/>
    </source>
</evidence>
<evidence type="ECO:0000256" key="1">
    <source>
        <dbReference type="ARBA" id="ARBA00002254"/>
    </source>
</evidence>
<dbReference type="AlphaFoldDB" id="A0A3A9ARK5"/>
<evidence type="ECO:0000256" key="9">
    <source>
        <dbReference type="ARBA" id="ARBA00023136"/>
    </source>
</evidence>
<keyword evidence="7 10" id="KW-0283">Flagellar rotation</keyword>
<keyword evidence="8" id="KW-1133">Transmembrane helix</keyword>
<keyword evidence="12" id="KW-1185">Reference proteome</keyword>
<keyword evidence="6" id="KW-0812">Transmembrane</keyword>
<proteinExistence type="inferred from homology"/>
<organism evidence="11 12">
    <name type="scientific">Parablautia intestinalis</name>
    <dbReference type="NCBI Taxonomy" id="2320100"/>
    <lineage>
        <taxon>Bacteria</taxon>
        <taxon>Bacillati</taxon>
        <taxon>Bacillota</taxon>
        <taxon>Clostridia</taxon>
        <taxon>Lachnospirales</taxon>
        <taxon>Lachnospiraceae</taxon>
        <taxon>Parablautia</taxon>
    </lineage>
</organism>
<gene>
    <name evidence="11" type="ORF">D7V94_02905</name>
</gene>
<evidence type="ECO:0000256" key="4">
    <source>
        <dbReference type="ARBA" id="ARBA00022475"/>
    </source>
</evidence>
<evidence type="ECO:0000313" key="11">
    <source>
        <dbReference type="EMBL" id="RKI93654.1"/>
    </source>
</evidence>
<dbReference type="InterPro" id="IPR005503">
    <property type="entry name" value="FliL"/>
</dbReference>
<dbReference type="GO" id="GO:0071973">
    <property type="term" value="P:bacterial-type flagellum-dependent cell motility"/>
    <property type="evidence" value="ECO:0007669"/>
    <property type="project" value="InterPro"/>
</dbReference>
<evidence type="ECO:0000256" key="6">
    <source>
        <dbReference type="ARBA" id="ARBA00022692"/>
    </source>
</evidence>
<accession>A0A3A9ARK5</accession>
<keyword evidence="11" id="KW-0969">Cilium</keyword>